<sequence length="481" mass="53306">MEKSKGRRRNMMKSHLCIPRLTRGNTSCKSSSSTTNNRLSPAMSLLERFREAVFRLIMLTALSKATSHSGSRDVPRSYYPNEPHHSEAVADCIEFIKKSASPGDNRDSTASSSMDTAMPVPYNTEVIRALPPLCKAVEFESFTTTNQMAGGQGQSEREDKVALELTEEIFQSMEVGMAFRDYSGRISSMDFHRTSSYLVTASDDESIRLYDVATGTCLKTINSKKYGVDLVCFTSDPTTVIYSSKNGWDESLRLLSLHDNKYLRYFKGHHDRVVSLSLCSRKECFISGSLDRTVLLWDQRAEKCQGLLRVQGRPATAYDDQGLVFAIAFGGYVRLFDARKYDKGPFEIFSVGGDISDANVVKFSNDGRLMLLTTMDGHIHVLDSFRGTLLSTYNVKPVSSTSTLEASFSPEGMFVISGSGDGSVYAWSVRSGKEVASWMSTETEPPVIKWAPGSLMFVTGSSELSFWIPDLSKLGAYAGRK</sequence>
<evidence type="ECO:0000256" key="1">
    <source>
        <dbReference type="ARBA" id="ARBA00004123"/>
    </source>
</evidence>
<feature type="repeat" description="WD" evidence="7">
    <location>
        <begin position="179"/>
        <end position="220"/>
    </location>
</feature>
<evidence type="ECO:0000256" key="5">
    <source>
        <dbReference type="ARBA" id="ARBA00022737"/>
    </source>
</evidence>
<dbReference type="PROSITE" id="PS50294">
    <property type="entry name" value="WD_REPEATS_REGION"/>
    <property type="match status" value="2"/>
</dbReference>
<dbReference type="GO" id="GO:0048188">
    <property type="term" value="C:Set1C/COMPASS complex"/>
    <property type="evidence" value="ECO:0007669"/>
    <property type="project" value="TreeGrafter"/>
</dbReference>
<dbReference type="InterPro" id="IPR020472">
    <property type="entry name" value="WD40_PAC1"/>
</dbReference>
<dbReference type="InterPro" id="IPR015943">
    <property type="entry name" value="WD40/YVTN_repeat-like_dom_sf"/>
</dbReference>
<evidence type="ECO:0000313" key="10">
    <source>
        <dbReference type="Proteomes" id="UP001168098"/>
    </source>
</evidence>
<keyword evidence="3" id="KW-0806">Transcription termination</keyword>
<evidence type="ECO:0008006" key="11">
    <source>
        <dbReference type="Google" id="ProtNLM"/>
    </source>
</evidence>
<dbReference type="FunFam" id="2.130.10.10:FF:000446">
    <property type="entry name" value="protein ANTHESIS POMOTING FACTOR 1 isoform X1"/>
    <property type="match status" value="1"/>
</dbReference>
<keyword evidence="5" id="KW-0677">Repeat</keyword>
<dbReference type="PANTHER" id="PTHR19861">
    <property type="entry name" value="WD40 REPEAT PROTEIN SWD2"/>
    <property type="match status" value="1"/>
</dbReference>
<evidence type="ECO:0000256" key="2">
    <source>
        <dbReference type="ARBA" id="ARBA00005616"/>
    </source>
</evidence>
<evidence type="ECO:0000256" key="8">
    <source>
        <dbReference type="SAM" id="MobiDB-lite"/>
    </source>
</evidence>
<protein>
    <recommendedName>
        <fullName evidence="11">Transducin/WD40 repeat-like superfamily protein</fullName>
    </recommendedName>
</protein>
<dbReference type="SUPFAM" id="SSF50978">
    <property type="entry name" value="WD40 repeat-like"/>
    <property type="match status" value="1"/>
</dbReference>
<evidence type="ECO:0000256" key="6">
    <source>
        <dbReference type="ARBA" id="ARBA00023242"/>
    </source>
</evidence>
<dbReference type="Proteomes" id="UP001168098">
    <property type="component" value="Unassembled WGS sequence"/>
</dbReference>
<feature type="compositionally biased region" description="Low complexity" evidence="8">
    <location>
        <begin position="25"/>
        <end position="37"/>
    </location>
</feature>
<evidence type="ECO:0000256" key="7">
    <source>
        <dbReference type="PROSITE-ProRule" id="PRU00221"/>
    </source>
</evidence>
<feature type="repeat" description="WD" evidence="7">
    <location>
        <begin position="407"/>
        <end position="437"/>
    </location>
</feature>
<dbReference type="AlphaFoldDB" id="A0AA39AAK1"/>
<dbReference type="PRINTS" id="PR00320">
    <property type="entry name" value="GPROTEINBRPT"/>
</dbReference>
<proteinExistence type="inferred from homology"/>
<comment type="caution">
    <text evidence="9">The sequence shown here is derived from an EMBL/GenBank/DDBJ whole genome shotgun (WGS) entry which is preliminary data.</text>
</comment>
<name>A0AA39AAK1_VITRO</name>
<comment type="similarity">
    <text evidence="2">Belongs to the WD repeat SWD2 family.</text>
</comment>
<dbReference type="GO" id="GO:0003682">
    <property type="term" value="F:chromatin binding"/>
    <property type="evidence" value="ECO:0007669"/>
    <property type="project" value="TreeGrafter"/>
</dbReference>
<dbReference type="EMBL" id="JARBHA010000004">
    <property type="protein sequence ID" value="KAJ9703699.1"/>
    <property type="molecule type" value="Genomic_DNA"/>
</dbReference>
<gene>
    <name evidence="9" type="ORF">PVL29_005127</name>
</gene>
<keyword evidence="3" id="KW-0804">Transcription</keyword>
<dbReference type="PANTHER" id="PTHR19861:SF0">
    <property type="entry name" value="WD REPEAT-CONTAINING PROTEIN 82"/>
    <property type="match status" value="1"/>
</dbReference>
<organism evidence="9 10">
    <name type="scientific">Vitis rotundifolia</name>
    <name type="common">Muscadine grape</name>
    <dbReference type="NCBI Taxonomy" id="103349"/>
    <lineage>
        <taxon>Eukaryota</taxon>
        <taxon>Viridiplantae</taxon>
        <taxon>Streptophyta</taxon>
        <taxon>Embryophyta</taxon>
        <taxon>Tracheophyta</taxon>
        <taxon>Spermatophyta</taxon>
        <taxon>Magnoliopsida</taxon>
        <taxon>eudicotyledons</taxon>
        <taxon>Gunneridae</taxon>
        <taxon>Pentapetalae</taxon>
        <taxon>rosids</taxon>
        <taxon>Vitales</taxon>
        <taxon>Vitaceae</taxon>
        <taxon>Viteae</taxon>
        <taxon>Vitis</taxon>
    </lineage>
</organism>
<dbReference type="InterPro" id="IPR036322">
    <property type="entry name" value="WD40_repeat_dom_sf"/>
</dbReference>
<dbReference type="InterPro" id="IPR001680">
    <property type="entry name" value="WD40_rpt"/>
</dbReference>
<feature type="repeat" description="WD" evidence="7">
    <location>
        <begin position="266"/>
        <end position="298"/>
    </location>
</feature>
<dbReference type="SMART" id="SM00320">
    <property type="entry name" value="WD40"/>
    <property type="match status" value="5"/>
</dbReference>
<reference evidence="9 10" key="1">
    <citation type="journal article" date="2023" name="BMC Biotechnol.">
        <title>Vitis rotundifolia cv Carlos genome sequencing.</title>
        <authorList>
            <person name="Huff M."/>
            <person name="Hulse-Kemp A."/>
            <person name="Scheffler B."/>
            <person name="Youngblood R."/>
            <person name="Simpson S."/>
            <person name="Babiker E."/>
            <person name="Staton M."/>
        </authorList>
    </citation>
    <scope>NUCLEOTIDE SEQUENCE [LARGE SCALE GENOMIC DNA]</scope>
    <source>
        <tissue evidence="9">Leaf</tissue>
    </source>
</reference>
<dbReference type="GO" id="GO:0006353">
    <property type="term" value="P:DNA-templated transcription termination"/>
    <property type="evidence" value="ECO:0007669"/>
    <property type="project" value="UniProtKB-KW"/>
</dbReference>
<keyword evidence="10" id="KW-1185">Reference proteome</keyword>
<feature type="compositionally biased region" description="Basic residues" evidence="8">
    <location>
        <begin position="1"/>
        <end position="12"/>
    </location>
</feature>
<evidence type="ECO:0000313" key="9">
    <source>
        <dbReference type="EMBL" id="KAJ9703699.1"/>
    </source>
</evidence>
<evidence type="ECO:0000256" key="3">
    <source>
        <dbReference type="ARBA" id="ARBA00022472"/>
    </source>
</evidence>
<accession>A0AA39AAK1</accession>
<dbReference type="Gene3D" id="2.130.10.10">
    <property type="entry name" value="YVTN repeat-like/Quinoprotein amine dehydrogenase"/>
    <property type="match status" value="1"/>
</dbReference>
<comment type="subcellular location">
    <subcellularLocation>
        <location evidence="1">Nucleus</location>
    </subcellularLocation>
</comment>
<feature type="region of interest" description="Disordered" evidence="8">
    <location>
        <begin position="1"/>
        <end position="39"/>
    </location>
</feature>
<dbReference type="Pfam" id="PF00400">
    <property type="entry name" value="WD40"/>
    <property type="match status" value="3"/>
</dbReference>
<dbReference type="PROSITE" id="PS50082">
    <property type="entry name" value="WD_REPEATS_2"/>
    <property type="match status" value="3"/>
</dbReference>
<keyword evidence="4 7" id="KW-0853">WD repeat</keyword>
<keyword evidence="3" id="KW-0805">Transcription regulation</keyword>
<evidence type="ECO:0000256" key="4">
    <source>
        <dbReference type="ARBA" id="ARBA00022574"/>
    </source>
</evidence>
<keyword evidence="6" id="KW-0539">Nucleus</keyword>
<dbReference type="InterPro" id="IPR037867">
    <property type="entry name" value="Swd2/WDR82"/>
</dbReference>